<dbReference type="RefSeq" id="WP_181503902.1">
    <property type="nucleotide sequence ID" value="NZ_JACDUK010000001.1"/>
</dbReference>
<sequence>MNPVFEYPKLKSFRRYVLRKNGIDYLAYIDEEFNQMDEIEIKKEFEGIYARVLRKGNIQDQFKRVDVHV</sequence>
<evidence type="ECO:0000313" key="2">
    <source>
        <dbReference type="Proteomes" id="UP000522365"/>
    </source>
</evidence>
<protein>
    <submittedName>
        <fullName evidence="1">Uncharacterized protein</fullName>
    </submittedName>
</protein>
<accession>A0A7J9NY88</accession>
<evidence type="ECO:0000313" key="1">
    <source>
        <dbReference type="EMBL" id="MBA2852662.1"/>
    </source>
</evidence>
<gene>
    <name evidence="1" type="ORF">HNP89_000599</name>
</gene>
<dbReference type="AlphaFoldDB" id="A0A7J9NY88"/>
<proteinExistence type="predicted"/>
<name>A0A7J9NY88_METMI</name>
<comment type="caution">
    <text evidence="1">The sequence shown here is derived from an EMBL/GenBank/DDBJ whole genome shotgun (WGS) entry which is preliminary data.</text>
</comment>
<reference evidence="1 2" key="1">
    <citation type="submission" date="2020-07" db="EMBL/GenBank/DDBJ databases">
        <title>Genomic Encyclopedia of Type Strains, Phase IV (KMG-V): Genome sequencing to study the core and pangenomes of soil and plant-associated prokaryotes.</title>
        <authorList>
            <person name="Whitman W."/>
        </authorList>
    </citation>
    <scope>NUCLEOTIDE SEQUENCE [LARGE SCALE GENOMIC DNA]</scope>
    <source>
        <strain evidence="1 2">S1</strain>
    </source>
</reference>
<organism evidence="1 2">
    <name type="scientific">Methanococcus maripaludis</name>
    <name type="common">Methanococcus deltae</name>
    <dbReference type="NCBI Taxonomy" id="39152"/>
    <lineage>
        <taxon>Archaea</taxon>
        <taxon>Methanobacteriati</taxon>
        <taxon>Methanobacteriota</taxon>
        <taxon>Methanomada group</taxon>
        <taxon>Methanococci</taxon>
        <taxon>Methanococcales</taxon>
        <taxon>Methanococcaceae</taxon>
        <taxon>Methanococcus</taxon>
    </lineage>
</organism>
<dbReference type="EMBL" id="JACDUK010000001">
    <property type="protein sequence ID" value="MBA2852662.1"/>
    <property type="molecule type" value="Genomic_DNA"/>
</dbReference>
<dbReference type="Proteomes" id="UP000522365">
    <property type="component" value="Unassembled WGS sequence"/>
</dbReference>